<dbReference type="EMBL" id="NRRV01000053">
    <property type="protein sequence ID" value="MBK1632658.1"/>
    <property type="molecule type" value="Genomic_DNA"/>
</dbReference>
<keyword evidence="11" id="KW-1185">Reference proteome</keyword>
<evidence type="ECO:0000256" key="7">
    <source>
        <dbReference type="ARBA" id="ARBA00023303"/>
    </source>
</evidence>
<comment type="subcellular location">
    <subcellularLocation>
        <location evidence="1">Membrane</location>
        <topology evidence="1">Multi-pass membrane protein</topology>
    </subcellularLocation>
</comment>
<feature type="domain" description="Potassium channel" evidence="9">
    <location>
        <begin position="25"/>
        <end position="92"/>
    </location>
</feature>
<organism evidence="10 11">
    <name type="scientific">Thiohalocapsa halophila</name>
    <dbReference type="NCBI Taxonomy" id="69359"/>
    <lineage>
        <taxon>Bacteria</taxon>
        <taxon>Pseudomonadati</taxon>
        <taxon>Pseudomonadota</taxon>
        <taxon>Gammaproteobacteria</taxon>
        <taxon>Chromatiales</taxon>
        <taxon>Chromatiaceae</taxon>
        <taxon>Thiohalocapsa</taxon>
    </lineage>
</organism>
<dbReference type="InterPro" id="IPR013099">
    <property type="entry name" value="K_chnl_dom"/>
</dbReference>
<evidence type="ECO:0000256" key="6">
    <source>
        <dbReference type="ARBA" id="ARBA00023136"/>
    </source>
</evidence>
<protein>
    <recommendedName>
        <fullName evidence="9">Potassium channel domain-containing protein</fullName>
    </recommendedName>
</protein>
<dbReference type="SUPFAM" id="SSF81324">
    <property type="entry name" value="Voltage-gated potassium channels"/>
    <property type="match status" value="1"/>
</dbReference>
<dbReference type="Gene3D" id="1.10.287.70">
    <property type="match status" value="1"/>
</dbReference>
<dbReference type="InterPro" id="IPR003280">
    <property type="entry name" value="2pore_dom_K_chnl"/>
</dbReference>
<evidence type="ECO:0000313" key="11">
    <source>
        <dbReference type="Proteomes" id="UP000748752"/>
    </source>
</evidence>
<keyword evidence="5" id="KW-0406">Ion transport</keyword>
<sequence length="111" mass="12292">MEVTLSFLQHFWHGLAYISPIILFLLLLILAGAWMFHRVEQRAWGEALYMAFITAITIGYGDMTPQRPLTRLTAILLGLVGVIFTGIIVSLAVYATSEALASASTPPPRMR</sequence>
<accession>A0ABS1CL51</accession>
<dbReference type="PANTHER" id="PTHR11003">
    <property type="entry name" value="POTASSIUM CHANNEL, SUBFAMILY K"/>
    <property type="match status" value="1"/>
</dbReference>
<dbReference type="Pfam" id="PF07885">
    <property type="entry name" value="Ion_trans_2"/>
    <property type="match status" value="1"/>
</dbReference>
<gene>
    <name evidence="10" type="ORF">CKO31_18300</name>
</gene>
<reference evidence="10 11" key="1">
    <citation type="journal article" date="2020" name="Microorganisms">
        <title>Osmotic Adaptation and Compatible Solute Biosynthesis of Phototrophic Bacteria as Revealed from Genome Analyses.</title>
        <authorList>
            <person name="Imhoff J.F."/>
            <person name="Rahn T."/>
            <person name="Kunzel S."/>
            <person name="Keller A."/>
            <person name="Neulinger S.C."/>
        </authorList>
    </citation>
    <scope>NUCLEOTIDE SEQUENCE [LARGE SCALE GENOMIC DNA]</scope>
    <source>
        <strain evidence="10 11">DSM 6210</strain>
    </source>
</reference>
<evidence type="ECO:0000256" key="5">
    <source>
        <dbReference type="ARBA" id="ARBA00023065"/>
    </source>
</evidence>
<evidence type="ECO:0000313" key="10">
    <source>
        <dbReference type="EMBL" id="MBK1632658.1"/>
    </source>
</evidence>
<feature type="transmembrane region" description="Helical" evidence="8">
    <location>
        <begin position="15"/>
        <end position="36"/>
    </location>
</feature>
<evidence type="ECO:0000256" key="8">
    <source>
        <dbReference type="SAM" id="Phobius"/>
    </source>
</evidence>
<feature type="transmembrane region" description="Helical" evidence="8">
    <location>
        <begin position="72"/>
        <end position="94"/>
    </location>
</feature>
<dbReference type="Proteomes" id="UP000748752">
    <property type="component" value="Unassembled WGS sequence"/>
</dbReference>
<name>A0ABS1CL51_9GAMM</name>
<keyword evidence="4 8" id="KW-1133">Transmembrane helix</keyword>
<dbReference type="RefSeq" id="WP_200240402.1">
    <property type="nucleotide sequence ID" value="NZ_NRRV01000053.1"/>
</dbReference>
<dbReference type="PANTHER" id="PTHR11003:SF291">
    <property type="entry name" value="IP11374P"/>
    <property type="match status" value="1"/>
</dbReference>
<feature type="transmembrane region" description="Helical" evidence="8">
    <location>
        <begin position="43"/>
        <end position="60"/>
    </location>
</feature>
<keyword evidence="6 8" id="KW-0472">Membrane</keyword>
<proteinExistence type="predicted"/>
<keyword evidence="7" id="KW-0407">Ion channel</keyword>
<evidence type="ECO:0000256" key="4">
    <source>
        <dbReference type="ARBA" id="ARBA00022989"/>
    </source>
</evidence>
<evidence type="ECO:0000256" key="3">
    <source>
        <dbReference type="ARBA" id="ARBA00022692"/>
    </source>
</evidence>
<keyword evidence="3 8" id="KW-0812">Transmembrane</keyword>
<comment type="caution">
    <text evidence="10">The sequence shown here is derived from an EMBL/GenBank/DDBJ whole genome shotgun (WGS) entry which is preliminary data.</text>
</comment>
<evidence type="ECO:0000256" key="2">
    <source>
        <dbReference type="ARBA" id="ARBA00022448"/>
    </source>
</evidence>
<evidence type="ECO:0000256" key="1">
    <source>
        <dbReference type="ARBA" id="ARBA00004141"/>
    </source>
</evidence>
<keyword evidence="2" id="KW-0813">Transport</keyword>
<evidence type="ECO:0000259" key="9">
    <source>
        <dbReference type="Pfam" id="PF07885"/>
    </source>
</evidence>